<proteinExistence type="predicted"/>
<feature type="transmembrane region" description="Helical" evidence="1">
    <location>
        <begin position="114"/>
        <end position="135"/>
    </location>
</feature>
<name>A0A6J7KUY2_9ZZZZ</name>
<evidence type="ECO:0000256" key="1">
    <source>
        <dbReference type="SAM" id="Phobius"/>
    </source>
</evidence>
<keyword evidence="1" id="KW-0472">Membrane</keyword>
<evidence type="ECO:0000313" key="2">
    <source>
        <dbReference type="EMBL" id="CAB4957434.1"/>
    </source>
</evidence>
<keyword evidence="1" id="KW-1133">Transmembrane helix</keyword>
<feature type="transmembrane region" description="Helical" evidence="1">
    <location>
        <begin position="82"/>
        <end position="102"/>
    </location>
</feature>
<feature type="transmembrane region" description="Helical" evidence="1">
    <location>
        <begin position="147"/>
        <end position="168"/>
    </location>
</feature>
<organism evidence="2">
    <name type="scientific">freshwater metagenome</name>
    <dbReference type="NCBI Taxonomy" id="449393"/>
    <lineage>
        <taxon>unclassified sequences</taxon>
        <taxon>metagenomes</taxon>
        <taxon>ecological metagenomes</taxon>
    </lineage>
</organism>
<dbReference type="EMBL" id="CAFBMW010000030">
    <property type="protein sequence ID" value="CAB4957434.1"/>
    <property type="molecule type" value="Genomic_DNA"/>
</dbReference>
<accession>A0A6J7KUY2</accession>
<keyword evidence="1" id="KW-0812">Transmembrane</keyword>
<reference evidence="2" key="1">
    <citation type="submission" date="2020-05" db="EMBL/GenBank/DDBJ databases">
        <authorList>
            <person name="Chiriac C."/>
            <person name="Salcher M."/>
            <person name="Ghai R."/>
            <person name="Kavagutti S V."/>
        </authorList>
    </citation>
    <scope>NUCLEOTIDE SEQUENCE</scope>
</reference>
<feature type="transmembrane region" description="Helical" evidence="1">
    <location>
        <begin position="12"/>
        <end position="32"/>
    </location>
</feature>
<protein>
    <submittedName>
        <fullName evidence="2">Unannotated protein</fullName>
    </submittedName>
</protein>
<sequence length="172" mass="18001">MSALDRVLTPGLTTGGLVLRVALALLPCAALALALPEVPHLVVTALVVACSVRWAVTPDHPAGAAALFLVGGWWAVHDVVDWRVLVVAVLLLTAHVVATLLAHGPATLPVDPRLAGLWLRRALLALVPVPVAWLAVRGLDADLAPSWLWLVVALVLGALLVLTSRLLAPEVE</sequence>
<dbReference type="AlphaFoldDB" id="A0A6J7KUY2"/>
<gene>
    <name evidence="2" type="ORF">UFOPK3662_02985</name>
</gene>
<feature type="transmembrane region" description="Helical" evidence="1">
    <location>
        <begin position="61"/>
        <end position="76"/>
    </location>
</feature>